<dbReference type="InterPro" id="IPR007372">
    <property type="entry name" value="Lipid/polyisoprenoid-bd_YceI"/>
</dbReference>
<evidence type="ECO:0000313" key="5">
    <source>
        <dbReference type="Proteomes" id="UP000183071"/>
    </source>
</evidence>
<accession>A0A0M9CEF7</accession>
<dbReference type="PATRIC" id="fig|1300348.6.peg.277"/>
<proteinExistence type="predicted"/>
<dbReference type="Gene3D" id="2.40.128.110">
    <property type="entry name" value="Lipid/polyisoprenoid-binding, YceI-like"/>
    <property type="match status" value="1"/>
</dbReference>
<reference evidence="2 4" key="1">
    <citation type="submission" date="2015-07" db="EMBL/GenBank/DDBJ databases">
        <title>Genome of Polaribacter dokdonenesis DSW-5, isolated from seawater off Dokdo in Korea.</title>
        <authorList>
            <person name="Yoon K."/>
            <person name="Song J.Y."/>
            <person name="Kim J.F."/>
        </authorList>
    </citation>
    <scope>NUCLEOTIDE SEQUENCE [LARGE SCALE GENOMIC DNA]</scope>
    <source>
        <strain evidence="2 4">DSW-5</strain>
    </source>
</reference>
<feature type="domain" description="Lipid/polyisoprenoid-binding YceI-like" evidence="1">
    <location>
        <begin position="21"/>
        <end position="177"/>
    </location>
</feature>
<name>A0A0M9CEF7_9FLAO</name>
<dbReference type="EMBL" id="LGBR01000001">
    <property type="protein sequence ID" value="KOY50716.1"/>
    <property type="molecule type" value="Genomic_DNA"/>
</dbReference>
<dbReference type="STRING" id="1300348.I602_276"/>
<dbReference type="SUPFAM" id="SSF101874">
    <property type="entry name" value="YceI-like"/>
    <property type="match status" value="1"/>
</dbReference>
<dbReference type="EMBL" id="FNUE01000001">
    <property type="protein sequence ID" value="SEE27774.1"/>
    <property type="molecule type" value="Genomic_DNA"/>
</dbReference>
<dbReference type="PANTHER" id="PTHR34406">
    <property type="entry name" value="PROTEIN YCEI"/>
    <property type="match status" value="1"/>
</dbReference>
<dbReference type="Proteomes" id="UP000183071">
    <property type="component" value="Unassembled WGS sequence"/>
</dbReference>
<dbReference type="Pfam" id="PF04264">
    <property type="entry name" value="YceI"/>
    <property type="match status" value="1"/>
</dbReference>
<keyword evidence="5" id="KW-1185">Reference proteome</keyword>
<dbReference type="PANTHER" id="PTHR34406:SF1">
    <property type="entry name" value="PROTEIN YCEI"/>
    <property type="match status" value="1"/>
</dbReference>
<sequence>MKSIITIFCICFCLSTVNSQDRYFTKSGAINFFSKAPLEDITADNNQVLSIIDASNSKMAISILMKSFLFDKALMQEHFNENYVESDKYPKATFKGEILDFNTLSEDLKEFKVKGVINIHGVSKDIVVIATMNKVNNTITAVGNFIINLEDFDVEIPAVVAKNIAKNIKVTFNFKHTPFKK</sequence>
<evidence type="ECO:0000259" key="1">
    <source>
        <dbReference type="SMART" id="SM00867"/>
    </source>
</evidence>
<evidence type="ECO:0000313" key="3">
    <source>
        <dbReference type="EMBL" id="SEE27774.1"/>
    </source>
</evidence>
<evidence type="ECO:0000313" key="2">
    <source>
        <dbReference type="EMBL" id="KOY50716.1"/>
    </source>
</evidence>
<dbReference type="OrthoDB" id="116832at2"/>
<comment type="caution">
    <text evidence="2">The sequence shown here is derived from an EMBL/GenBank/DDBJ whole genome shotgun (WGS) entry which is preliminary data.</text>
</comment>
<evidence type="ECO:0000313" key="4">
    <source>
        <dbReference type="Proteomes" id="UP000037716"/>
    </source>
</evidence>
<gene>
    <name evidence="2" type="ORF">I602_276</name>
    <name evidence="3" type="ORF">SAMN05444353_1509</name>
</gene>
<reference evidence="3 5" key="2">
    <citation type="submission" date="2016-10" db="EMBL/GenBank/DDBJ databases">
        <authorList>
            <person name="Varghese N."/>
            <person name="Submissions S."/>
        </authorList>
    </citation>
    <scope>NUCLEOTIDE SEQUENCE [LARGE SCALE GENOMIC DNA]</scope>
    <source>
        <strain evidence="3 5">DSW-5</strain>
    </source>
</reference>
<organism evidence="2 4">
    <name type="scientific">Polaribacter dokdonensis DSW-5</name>
    <dbReference type="NCBI Taxonomy" id="1300348"/>
    <lineage>
        <taxon>Bacteria</taxon>
        <taxon>Pseudomonadati</taxon>
        <taxon>Bacteroidota</taxon>
        <taxon>Flavobacteriia</taxon>
        <taxon>Flavobacteriales</taxon>
        <taxon>Flavobacteriaceae</taxon>
    </lineage>
</organism>
<protein>
    <submittedName>
        <fullName evidence="2">YceI family protein</fullName>
    </submittedName>
    <submittedName>
        <fullName evidence="3">YceI-like domain-containing protein</fullName>
    </submittedName>
</protein>
<dbReference type="SMART" id="SM00867">
    <property type="entry name" value="YceI"/>
    <property type="match status" value="1"/>
</dbReference>
<dbReference type="AlphaFoldDB" id="A0A0M9CEF7"/>
<dbReference type="InterPro" id="IPR036761">
    <property type="entry name" value="TTHA0802/YceI-like_sf"/>
</dbReference>
<dbReference type="RefSeq" id="WP_053972990.1">
    <property type="nucleotide sequence ID" value="NZ_FNUE01000001.1"/>
</dbReference>
<dbReference type="Proteomes" id="UP000037716">
    <property type="component" value="Unassembled WGS sequence"/>
</dbReference>